<protein>
    <submittedName>
        <fullName evidence="2">Uncharacterized protein</fullName>
    </submittedName>
</protein>
<organism evidence="2 3">
    <name type="scientific">Aerococcus viridans (strain ATCC 11563 / DSM 20340 / CCUG 4311 / JCM 20461 / NBRC 12219 / NCTC 8251 / M1)</name>
    <dbReference type="NCBI Taxonomy" id="655812"/>
    <lineage>
        <taxon>Bacteria</taxon>
        <taxon>Bacillati</taxon>
        <taxon>Bacillota</taxon>
        <taxon>Bacilli</taxon>
        <taxon>Lactobacillales</taxon>
        <taxon>Aerococcaceae</taxon>
        <taxon>Aerococcus</taxon>
    </lineage>
</organism>
<keyword evidence="3" id="KW-1185">Reference proteome</keyword>
<dbReference type="EMBL" id="ADNT01000059">
    <property type="protein sequence ID" value="EFG49870.1"/>
    <property type="molecule type" value="Genomic_DNA"/>
</dbReference>
<evidence type="ECO:0000256" key="1">
    <source>
        <dbReference type="SAM" id="Phobius"/>
    </source>
</evidence>
<accession>A0ABP2I7I3</accession>
<feature type="transmembrane region" description="Helical" evidence="1">
    <location>
        <begin position="12"/>
        <end position="28"/>
    </location>
</feature>
<sequence>MKQMVKQTFRIMMVYVLILLLLASYLLVTNEVYKGRYYAGDESYYLYK</sequence>
<keyword evidence="1" id="KW-0472">Membrane</keyword>
<keyword evidence="1" id="KW-0812">Transmembrane</keyword>
<reference evidence="2 3" key="1">
    <citation type="submission" date="2010-04" db="EMBL/GenBank/DDBJ databases">
        <authorList>
            <person name="Muzny D."/>
            <person name="Qin X."/>
            <person name="Deng J."/>
            <person name="Jiang H."/>
            <person name="Liu Y."/>
            <person name="Qu J."/>
            <person name="Song X.-Z."/>
            <person name="Zhang L."/>
            <person name="Thornton R."/>
            <person name="Coyle M."/>
            <person name="Francisco L."/>
            <person name="Jackson L."/>
            <person name="Javaid M."/>
            <person name="Korchina V."/>
            <person name="Kovar C."/>
            <person name="Mata R."/>
            <person name="Mathew T."/>
            <person name="Ngo R."/>
            <person name="Nguyen L."/>
            <person name="Nguyen N."/>
            <person name="Okwuonu G."/>
            <person name="Ongeri F."/>
            <person name="Pham C."/>
            <person name="Simmons D."/>
            <person name="Wilczek-Boney K."/>
            <person name="Hale W."/>
            <person name="Jakkamsetti A."/>
            <person name="Pham P."/>
            <person name="Ruth R."/>
            <person name="San Lucas F."/>
            <person name="Warren J."/>
            <person name="Zhang J."/>
            <person name="Zhao Z."/>
            <person name="Zhou C."/>
            <person name="Zhu D."/>
            <person name="Lee S."/>
            <person name="Bess C."/>
            <person name="Blankenburg K."/>
            <person name="Forbes L."/>
            <person name="Fu Q."/>
            <person name="Gubbala S."/>
            <person name="Hirani K."/>
            <person name="Jayaseelan J.C."/>
            <person name="Lara F."/>
            <person name="Munidasa M."/>
            <person name="Palculict T."/>
            <person name="Patil S."/>
            <person name="Pu L.-L."/>
            <person name="Saada N."/>
            <person name="Tang L."/>
            <person name="Weissenberger G."/>
            <person name="Zhu Y."/>
            <person name="Hemphill L."/>
            <person name="Shang Y."/>
            <person name="Youmans B."/>
            <person name="Ayvaz T."/>
            <person name="Ross M."/>
            <person name="Santibanez J."/>
            <person name="Aqrawi P."/>
            <person name="Gross S."/>
            <person name="Joshi V."/>
            <person name="Fowler G."/>
            <person name="Nazareth L."/>
            <person name="Reid J."/>
            <person name="Worley K."/>
            <person name="Petrosino J."/>
            <person name="Highlander S."/>
            <person name="Gibbs R."/>
            <person name="Gibbs R."/>
        </authorList>
    </citation>
    <scope>NUCLEOTIDE SEQUENCE [LARGE SCALE GENOMIC DNA]</scope>
    <source>
        <strain evidence="2 3">ATCC 11563</strain>
    </source>
</reference>
<proteinExistence type="predicted"/>
<evidence type="ECO:0000313" key="2">
    <source>
        <dbReference type="EMBL" id="EFG49870.1"/>
    </source>
</evidence>
<comment type="caution">
    <text evidence="2">The sequence shown here is derived from an EMBL/GenBank/DDBJ whole genome shotgun (WGS) entry which is preliminary data.</text>
</comment>
<dbReference type="Proteomes" id="UP000003764">
    <property type="component" value="Unassembled WGS sequence"/>
</dbReference>
<evidence type="ECO:0000313" key="3">
    <source>
        <dbReference type="Proteomes" id="UP000003764"/>
    </source>
</evidence>
<gene>
    <name evidence="2" type="ORF">HMPREF0061_0796</name>
</gene>
<name>A0ABP2I7I3_AERVM</name>
<keyword evidence="1" id="KW-1133">Transmembrane helix</keyword>